<feature type="domain" description="CBS" evidence="2">
    <location>
        <begin position="8"/>
        <end position="60"/>
    </location>
</feature>
<reference evidence="3" key="2">
    <citation type="submission" date="2023-08" db="EMBL/GenBank/DDBJ databases">
        <title>Vibrio cholerae Outbreaks in Tanzania Exemplify Founder Flush: Simultaneous Increases in Population Size and Genetic Diversity.</title>
        <authorList>
            <person name="Debes A.K."/>
            <person name="Mohammed A."/>
            <person name="Maseke I."/>
            <person name="Almeida M."/>
            <person name="Li S."/>
            <person name="Matimba H."/>
            <person name="Joachim A."/>
            <person name="Mizinduko M."/>
            <person name="Nyanga S."/>
            <person name="Kelly M."/>
            <person name="Kachwamba Y."/>
            <person name="Schaffer A.M."/>
            <person name="Nyanga A.S."/>
            <person name="Mghamba J."/>
            <person name="Mosha F.S."/>
            <person name="Sack D.A."/>
            <person name="Stine O.C."/>
        </authorList>
    </citation>
    <scope>NUCLEOTIDE SEQUENCE</scope>
    <source>
        <strain evidence="3">TDS0091212</strain>
    </source>
</reference>
<evidence type="ECO:0000313" key="3">
    <source>
        <dbReference type="EMBL" id="MBS7672414.1"/>
    </source>
</evidence>
<sequence length="60" mass="6296">TATIDAVMTPHGKTARAEMLAAEALKIMEDHRIGALIVVDDGDRPIGALNLGDLLRAGVM</sequence>
<gene>
    <name evidence="3" type="ORF">KIN13_02960</name>
</gene>
<protein>
    <submittedName>
        <fullName evidence="3">CBS domain-containing protein</fullName>
    </submittedName>
</protein>
<dbReference type="InterPro" id="IPR046342">
    <property type="entry name" value="CBS_dom_sf"/>
</dbReference>
<dbReference type="AlphaFoldDB" id="A0AAW4KM43"/>
<name>A0AAW4KM43_VIBCL</name>
<accession>A0AAW4KM43</accession>
<evidence type="ECO:0000256" key="1">
    <source>
        <dbReference type="PROSITE-ProRule" id="PRU00703"/>
    </source>
</evidence>
<dbReference type="PROSITE" id="PS51371">
    <property type="entry name" value="CBS"/>
    <property type="match status" value="1"/>
</dbReference>
<dbReference type="InterPro" id="IPR000644">
    <property type="entry name" value="CBS_dom"/>
</dbReference>
<reference evidence="3" key="1">
    <citation type="submission" date="2021-05" db="EMBL/GenBank/DDBJ databases">
        <authorList>
            <person name="Stine C."/>
        </authorList>
    </citation>
    <scope>NUCLEOTIDE SEQUENCE</scope>
    <source>
        <strain evidence="3">TDS0091212</strain>
    </source>
</reference>
<feature type="non-terminal residue" evidence="3">
    <location>
        <position position="1"/>
    </location>
</feature>
<dbReference type="InterPro" id="IPR050986">
    <property type="entry name" value="GutQ/KpsF_isomerases"/>
</dbReference>
<dbReference type="Proteomes" id="UP001196338">
    <property type="component" value="Unassembled WGS sequence"/>
</dbReference>
<keyword evidence="1" id="KW-0129">CBS domain</keyword>
<dbReference type="PANTHER" id="PTHR42745:SF1">
    <property type="entry name" value="ARABINOSE 5-PHOSPHATE ISOMERASE KDSD"/>
    <property type="match status" value="1"/>
</dbReference>
<comment type="caution">
    <text evidence="3">The sequence shown here is derived from an EMBL/GenBank/DDBJ whole genome shotgun (WGS) entry which is preliminary data.</text>
</comment>
<dbReference type="SUPFAM" id="SSF54631">
    <property type="entry name" value="CBS-domain pair"/>
    <property type="match status" value="1"/>
</dbReference>
<dbReference type="RefSeq" id="WP_213420736.1">
    <property type="nucleotide sequence ID" value="NZ_JAHBND010000055.1"/>
</dbReference>
<dbReference type="Gene3D" id="3.10.580.10">
    <property type="entry name" value="CBS-domain"/>
    <property type="match status" value="1"/>
</dbReference>
<organism evidence="3 4">
    <name type="scientific">Vibrio cholerae</name>
    <dbReference type="NCBI Taxonomy" id="666"/>
    <lineage>
        <taxon>Bacteria</taxon>
        <taxon>Pseudomonadati</taxon>
        <taxon>Pseudomonadota</taxon>
        <taxon>Gammaproteobacteria</taxon>
        <taxon>Vibrionales</taxon>
        <taxon>Vibrionaceae</taxon>
        <taxon>Vibrio</taxon>
    </lineage>
</organism>
<dbReference type="PANTHER" id="PTHR42745">
    <property type="match status" value="1"/>
</dbReference>
<dbReference type="Pfam" id="PF00571">
    <property type="entry name" value="CBS"/>
    <property type="match status" value="1"/>
</dbReference>
<evidence type="ECO:0000313" key="4">
    <source>
        <dbReference type="Proteomes" id="UP001196338"/>
    </source>
</evidence>
<evidence type="ECO:0000259" key="2">
    <source>
        <dbReference type="PROSITE" id="PS51371"/>
    </source>
</evidence>
<proteinExistence type="predicted"/>
<dbReference type="EMBL" id="JAHBND010000055">
    <property type="protein sequence ID" value="MBS7672414.1"/>
    <property type="molecule type" value="Genomic_DNA"/>
</dbReference>
<dbReference type="SMART" id="SM00116">
    <property type="entry name" value="CBS"/>
    <property type="match status" value="1"/>
</dbReference>